<gene>
    <name evidence="2" type="ORF">LWC34_00060</name>
</gene>
<protein>
    <submittedName>
        <fullName evidence="2">Uncharacterized protein</fullName>
    </submittedName>
</protein>
<keyword evidence="3" id="KW-1185">Reference proteome</keyword>
<accession>A0ABS8Z3I5</accession>
<evidence type="ECO:0000313" key="3">
    <source>
        <dbReference type="Proteomes" id="UP001521150"/>
    </source>
</evidence>
<comment type="caution">
    <text evidence="2">The sequence shown here is derived from an EMBL/GenBank/DDBJ whole genome shotgun (WGS) entry which is preliminary data.</text>
</comment>
<feature type="compositionally biased region" description="Basic and acidic residues" evidence="1">
    <location>
        <begin position="79"/>
        <end position="92"/>
    </location>
</feature>
<dbReference type="RefSeq" id="WP_233722325.1">
    <property type="nucleotide sequence ID" value="NZ_JAJVCN010000001.1"/>
</dbReference>
<evidence type="ECO:0000256" key="1">
    <source>
        <dbReference type="SAM" id="MobiDB-lite"/>
    </source>
</evidence>
<proteinExistence type="predicted"/>
<name>A0ABS8Z3I5_9PSEU</name>
<feature type="region of interest" description="Disordered" evidence="1">
    <location>
        <begin position="58"/>
        <end position="113"/>
    </location>
</feature>
<dbReference type="Proteomes" id="UP001521150">
    <property type="component" value="Unassembled WGS sequence"/>
</dbReference>
<sequence>MAITPLEPQRPADVVLKEIAENAARSGIPVAGQTEYMEMRNWYLHSQISGGSTVSAIQPETRQPWRRPDGSGRSVTRTGEPEFRSEADRDAWESASGGVGERSWGPIANPRRPPTDVQELAKWLYRQNPPGSIGPIKTFVATTDHLLSERVLLPTERAAVLRLIADLPGLRLDGRTSDRVDRPALVFSLDSAYGALTTSPGELNVSIPAVIKYETYLRAEFQS</sequence>
<organism evidence="2 3">
    <name type="scientific">Kibdelosporangium philippinense</name>
    <dbReference type="NCBI Taxonomy" id="211113"/>
    <lineage>
        <taxon>Bacteria</taxon>
        <taxon>Bacillati</taxon>
        <taxon>Actinomycetota</taxon>
        <taxon>Actinomycetes</taxon>
        <taxon>Pseudonocardiales</taxon>
        <taxon>Pseudonocardiaceae</taxon>
        <taxon>Kibdelosporangium</taxon>
    </lineage>
</organism>
<evidence type="ECO:0000313" key="2">
    <source>
        <dbReference type="EMBL" id="MCE7001241.1"/>
    </source>
</evidence>
<dbReference type="EMBL" id="JAJVCN010000001">
    <property type="protein sequence ID" value="MCE7001241.1"/>
    <property type="molecule type" value="Genomic_DNA"/>
</dbReference>
<reference evidence="2 3" key="1">
    <citation type="submission" date="2021-12" db="EMBL/GenBank/DDBJ databases">
        <title>Genome sequence of Kibdelosporangium philippinense ATCC 49844.</title>
        <authorList>
            <person name="Fedorov E.A."/>
            <person name="Omeragic M."/>
            <person name="Shalygina K.F."/>
            <person name="Maclea K.S."/>
        </authorList>
    </citation>
    <scope>NUCLEOTIDE SEQUENCE [LARGE SCALE GENOMIC DNA]</scope>
    <source>
        <strain evidence="2 3">ATCC 49844</strain>
    </source>
</reference>